<organism evidence="2 3">
    <name type="scientific">Phaeoacremonium minimum (strain UCR-PA7)</name>
    <name type="common">Esca disease fungus</name>
    <name type="synonym">Togninia minima</name>
    <dbReference type="NCBI Taxonomy" id="1286976"/>
    <lineage>
        <taxon>Eukaryota</taxon>
        <taxon>Fungi</taxon>
        <taxon>Dikarya</taxon>
        <taxon>Ascomycota</taxon>
        <taxon>Pezizomycotina</taxon>
        <taxon>Sordariomycetes</taxon>
        <taxon>Sordariomycetidae</taxon>
        <taxon>Togniniales</taxon>
        <taxon>Togniniaceae</taxon>
        <taxon>Phaeoacremonium</taxon>
    </lineage>
</organism>
<dbReference type="HOGENOM" id="CLU_594721_0_0_1"/>
<evidence type="ECO:0000313" key="2">
    <source>
        <dbReference type="EMBL" id="EOO04239.1"/>
    </source>
</evidence>
<keyword evidence="1" id="KW-0175">Coiled coil</keyword>
<feature type="coiled-coil region" evidence="1">
    <location>
        <begin position="98"/>
        <end position="129"/>
    </location>
</feature>
<protein>
    <submittedName>
        <fullName evidence="2">Uncharacterized protein</fullName>
    </submittedName>
</protein>
<dbReference type="KEGG" id="tmn:UCRPA7_231"/>
<dbReference type="AlphaFoldDB" id="R8BY77"/>
<dbReference type="EMBL" id="KB932791">
    <property type="protein sequence ID" value="EOO04239.1"/>
    <property type="molecule type" value="Genomic_DNA"/>
</dbReference>
<gene>
    <name evidence="2" type="ORF">UCRPA7_231</name>
</gene>
<evidence type="ECO:0000313" key="3">
    <source>
        <dbReference type="Proteomes" id="UP000014074"/>
    </source>
</evidence>
<evidence type="ECO:0000256" key="1">
    <source>
        <dbReference type="SAM" id="Coils"/>
    </source>
</evidence>
<dbReference type="OrthoDB" id="5236270at2759"/>
<sequence>MVELNEKIWIKYAQGIQSWSGKDGKPDPNAIYFIASAVNKGPAAGSFVPIENMNNVLFEQCDALIADTSPVYNPGNAGSYFDCVDKYISAVKIKGNEDQGLKQQLKDVKEELKNVKKEFREMQKEETKNWEEDPHSGAKAKVAFGTWVSSNAPDLLQLQNEVQILAGKQAQIQLQIGGEGAAKLSNQQNTLIQAGTRATYVPGVTMQSTLDQISPADYEKYYKATQDGTVGKLPPLQVTGAFNRPAYSIEPTFETTMDQWARVPLDAKDEFEYSIKSEELTETSWTKLGHKNGGVSFGWGFLRIQVGGSKEWKESEIVKKSGSFEIQLSAQRAGLFNVNPGIWNVKRFRQVYPNVDVDTGMAKNAVQPTQLFCASRVKIKVKFTGEMEKEFDKVVEDTKGGKAGFSFLGFKIGAGGGTRDRETTHTSKLQKEDGWYKMEPTLVAGGCSMLAVIGNKLNEQ</sequence>
<keyword evidence="3" id="KW-1185">Reference proteome</keyword>
<dbReference type="GeneID" id="19322545"/>
<dbReference type="RefSeq" id="XP_007911015.1">
    <property type="nucleotide sequence ID" value="XM_007912824.1"/>
</dbReference>
<accession>R8BY77</accession>
<dbReference type="Proteomes" id="UP000014074">
    <property type="component" value="Unassembled WGS sequence"/>
</dbReference>
<dbReference type="eggNOG" id="ENOG502SDNF">
    <property type="taxonomic scope" value="Eukaryota"/>
</dbReference>
<name>R8BY77_PHAM7</name>
<reference evidence="3" key="1">
    <citation type="journal article" date="2013" name="Genome Announc.">
        <title>Draft genome sequence of the ascomycete Phaeoacremonium aleophilum strain UCR-PA7, a causal agent of the esca disease complex in grapevines.</title>
        <authorList>
            <person name="Blanco-Ulate B."/>
            <person name="Rolshausen P."/>
            <person name="Cantu D."/>
        </authorList>
    </citation>
    <scope>NUCLEOTIDE SEQUENCE [LARGE SCALE GENOMIC DNA]</scope>
    <source>
        <strain evidence="3">UCR-PA7</strain>
    </source>
</reference>
<proteinExistence type="predicted"/>